<dbReference type="AlphaFoldDB" id="A0A9D1HT00"/>
<reference evidence="1" key="2">
    <citation type="journal article" date="2021" name="PeerJ">
        <title>Extensive microbial diversity within the chicken gut microbiome revealed by metagenomics and culture.</title>
        <authorList>
            <person name="Gilroy R."/>
            <person name="Ravi A."/>
            <person name="Getino M."/>
            <person name="Pursley I."/>
            <person name="Horton D.L."/>
            <person name="Alikhan N.F."/>
            <person name="Baker D."/>
            <person name="Gharbi K."/>
            <person name="Hall N."/>
            <person name="Watson M."/>
            <person name="Adriaenssens E.M."/>
            <person name="Foster-Nyarko E."/>
            <person name="Jarju S."/>
            <person name="Secka A."/>
            <person name="Antonio M."/>
            <person name="Oren A."/>
            <person name="Chaudhuri R.R."/>
            <person name="La Ragione R."/>
            <person name="Hildebrand F."/>
            <person name="Pallen M.J."/>
        </authorList>
    </citation>
    <scope>NUCLEOTIDE SEQUENCE</scope>
    <source>
        <strain evidence="1">1063</strain>
    </source>
</reference>
<reference evidence="1" key="1">
    <citation type="submission" date="2020-10" db="EMBL/GenBank/DDBJ databases">
        <authorList>
            <person name="Gilroy R."/>
        </authorList>
    </citation>
    <scope>NUCLEOTIDE SEQUENCE</scope>
    <source>
        <strain evidence="1">1063</strain>
    </source>
</reference>
<comment type="caution">
    <text evidence="1">The sequence shown here is derived from an EMBL/GenBank/DDBJ whole genome shotgun (WGS) entry which is preliminary data.</text>
</comment>
<dbReference type="InterPro" id="IPR027271">
    <property type="entry name" value="Acetolactate_synth/TF_NikR_C"/>
</dbReference>
<dbReference type="Pfam" id="PF21699">
    <property type="entry name" value="TM1266-like"/>
    <property type="match status" value="1"/>
</dbReference>
<accession>A0A9D1HT00</accession>
<name>A0A9D1HT00_9FIRM</name>
<proteinExistence type="predicted"/>
<evidence type="ECO:0000313" key="2">
    <source>
        <dbReference type="Proteomes" id="UP000824088"/>
    </source>
</evidence>
<gene>
    <name evidence="1" type="ORF">IAD51_00720</name>
</gene>
<organism evidence="1 2">
    <name type="scientific">Candidatus Limadaptatus stercorigallinarum</name>
    <dbReference type="NCBI Taxonomy" id="2840845"/>
    <lineage>
        <taxon>Bacteria</taxon>
        <taxon>Bacillati</taxon>
        <taxon>Bacillota</taxon>
        <taxon>Clostridia</taxon>
        <taxon>Eubacteriales</taxon>
        <taxon>Candidatus Limadaptatus</taxon>
    </lineage>
</organism>
<evidence type="ECO:0000313" key="1">
    <source>
        <dbReference type="EMBL" id="HIU20755.1"/>
    </source>
</evidence>
<dbReference type="EMBL" id="DVMN01000010">
    <property type="protein sequence ID" value="HIU20755.1"/>
    <property type="molecule type" value="Genomic_DNA"/>
</dbReference>
<sequence length="84" mass="9032">MKRIGVVGIVLKGDRDTVLEMQKVLSDFSDVIVGRMGVPRDEANAIALIVEGTAERISALTGRLGKFPSLSVKSAMTAFELPEE</sequence>
<dbReference type="InterPro" id="IPR023860">
    <property type="entry name" value="FeFe-hyd_TM1266"/>
</dbReference>
<dbReference type="Proteomes" id="UP000824088">
    <property type="component" value="Unassembled WGS sequence"/>
</dbReference>
<dbReference type="SUPFAM" id="SSF55021">
    <property type="entry name" value="ACT-like"/>
    <property type="match status" value="1"/>
</dbReference>
<dbReference type="InterPro" id="IPR045865">
    <property type="entry name" value="ACT-like_dom_sf"/>
</dbReference>
<dbReference type="NCBIfam" id="TIGR03959">
    <property type="entry name" value="hyd_TM1266"/>
    <property type="match status" value="1"/>
</dbReference>
<protein>
    <submittedName>
        <fullName evidence="1">CopG family transcriptional regulator</fullName>
    </submittedName>
</protein>
<dbReference type="Gene3D" id="3.30.70.1150">
    <property type="entry name" value="ACT-like. Chain A, domain 2"/>
    <property type="match status" value="1"/>
</dbReference>